<sequence>MDYFRKLHMIFLSLQELGELWRASMFGDVILEMFEKGYSPRDRTKLEIVTDSVSLKRNKQKEDIEIFIAISMCISFFGEDNSKIGFPLIDSFSPKDSKISSLQDLKNVSKENHLTDFAIFYDDKILEFQLKQYKKEITTDKLLTEMIGTIKKYGYTLGTTNIIFNLQGNGPPFNEYELDFGKIHREIKKIINPNTTGHVYIKYNEQNKYSIMIDVYPKLGKHQVPHSLNLLKSMFREI</sequence>
<name>A0A2M7VC49_9BACT</name>
<proteinExistence type="predicted"/>
<dbReference type="Proteomes" id="UP000231453">
    <property type="component" value="Unassembled WGS sequence"/>
</dbReference>
<evidence type="ECO:0000313" key="2">
    <source>
        <dbReference type="Proteomes" id="UP000231453"/>
    </source>
</evidence>
<comment type="caution">
    <text evidence="1">The sequence shown here is derived from an EMBL/GenBank/DDBJ whole genome shotgun (WGS) entry which is preliminary data.</text>
</comment>
<dbReference type="EMBL" id="PFPL01000003">
    <property type="protein sequence ID" value="PIZ96956.1"/>
    <property type="molecule type" value="Genomic_DNA"/>
</dbReference>
<gene>
    <name evidence="1" type="ORF">COX80_00080</name>
</gene>
<evidence type="ECO:0000313" key="1">
    <source>
        <dbReference type="EMBL" id="PIZ96956.1"/>
    </source>
</evidence>
<reference evidence="2" key="1">
    <citation type="submission" date="2017-09" db="EMBL/GenBank/DDBJ databases">
        <title>Depth-based differentiation of microbial function through sediment-hosted aquifers and enrichment of novel symbionts in the deep terrestrial subsurface.</title>
        <authorList>
            <person name="Probst A.J."/>
            <person name="Ladd B."/>
            <person name="Jarett J.K."/>
            <person name="Geller-Mcgrath D.E."/>
            <person name="Sieber C.M.K."/>
            <person name="Emerson J.B."/>
            <person name="Anantharaman K."/>
            <person name="Thomas B.C."/>
            <person name="Malmstrom R."/>
            <person name="Stieglmeier M."/>
            <person name="Klingl A."/>
            <person name="Woyke T."/>
            <person name="Ryan C.M."/>
            <person name="Banfield J.F."/>
        </authorList>
    </citation>
    <scope>NUCLEOTIDE SEQUENCE [LARGE SCALE GENOMIC DNA]</scope>
</reference>
<organism evidence="1 2">
    <name type="scientific">Candidatus Magasanikbacteria bacterium CG_4_10_14_0_2_um_filter_33_14</name>
    <dbReference type="NCBI Taxonomy" id="1974636"/>
    <lineage>
        <taxon>Bacteria</taxon>
        <taxon>Candidatus Magasanikiibacteriota</taxon>
    </lineage>
</organism>
<accession>A0A2M7VC49</accession>
<protein>
    <submittedName>
        <fullName evidence="1">Uncharacterized protein</fullName>
    </submittedName>
</protein>
<dbReference type="AlphaFoldDB" id="A0A2M7VC49"/>